<proteinExistence type="predicted"/>
<evidence type="ECO:0000313" key="1">
    <source>
        <dbReference type="EMBL" id="QQP55025.1"/>
    </source>
</evidence>
<accession>A0A7T8QU14</accession>
<name>A0A7T8QU14_CALRO</name>
<organism evidence="1 2">
    <name type="scientific">Caligus rogercresseyi</name>
    <name type="common">Sea louse</name>
    <dbReference type="NCBI Taxonomy" id="217165"/>
    <lineage>
        <taxon>Eukaryota</taxon>
        <taxon>Metazoa</taxon>
        <taxon>Ecdysozoa</taxon>
        <taxon>Arthropoda</taxon>
        <taxon>Crustacea</taxon>
        <taxon>Multicrustacea</taxon>
        <taxon>Hexanauplia</taxon>
        <taxon>Copepoda</taxon>
        <taxon>Siphonostomatoida</taxon>
        <taxon>Caligidae</taxon>
        <taxon>Caligus</taxon>
    </lineage>
</organism>
<sequence length="84" mass="9304">MLLDSLLIEKLNPRKSSSQARQQAQAVEGALQLLWGGTVGTFIKNRAHVIRWAGLPPPIPWACIKLERPMESEMVGKDSALLLK</sequence>
<evidence type="ECO:0000313" key="2">
    <source>
        <dbReference type="Proteomes" id="UP000595437"/>
    </source>
</evidence>
<gene>
    <name evidence="1" type="ORF">FKW44_008059</name>
</gene>
<keyword evidence="2" id="KW-1185">Reference proteome</keyword>
<dbReference type="Proteomes" id="UP000595437">
    <property type="component" value="Chromosome 5"/>
</dbReference>
<dbReference type="EMBL" id="CP045894">
    <property type="protein sequence ID" value="QQP55025.1"/>
    <property type="molecule type" value="Genomic_DNA"/>
</dbReference>
<dbReference type="AlphaFoldDB" id="A0A7T8QU14"/>
<protein>
    <submittedName>
        <fullName evidence="1">Uncharacterized protein</fullName>
    </submittedName>
</protein>
<reference evidence="2" key="1">
    <citation type="submission" date="2021-01" db="EMBL/GenBank/DDBJ databases">
        <title>Caligus Genome Assembly.</title>
        <authorList>
            <person name="Gallardo-Escarate C."/>
        </authorList>
    </citation>
    <scope>NUCLEOTIDE SEQUENCE [LARGE SCALE GENOMIC DNA]</scope>
</reference>